<dbReference type="InterPro" id="IPR010982">
    <property type="entry name" value="Lambda_DNA-bd_dom_sf"/>
</dbReference>
<comment type="similarity">
    <text evidence="1">Belongs to the short-chain fatty acyl-CoA assimilation regulator (ScfR) family.</text>
</comment>
<evidence type="ECO:0000256" key="1">
    <source>
        <dbReference type="ARBA" id="ARBA00007227"/>
    </source>
</evidence>
<reference evidence="3" key="2">
    <citation type="submission" date="2020-09" db="EMBL/GenBank/DDBJ databases">
        <authorList>
            <person name="Sun Q."/>
            <person name="Sedlacek I."/>
        </authorList>
    </citation>
    <scope>NUCLEOTIDE SEQUENCE</scope>
    <source>
        <strain evidence="3">CCM 7664</strain>
    </source>
</reference>
<dbReference type="Pfam" id="PF06114">
    <property type="entry name" value="Peptidase_M78"/>
    <property type="match status" value="1"/>
</dbReference>
<dbReference type="InterPro" id="IPR001387">
    <property type="entry name" value="Cro/C1-type_HTH"/>
</dbReference>
<dbReference type="RefSeq" id="WP_188422777.1">
    <property type="nucleotide sequence ID" value="NZ_BMDP01000005.1"/>
</dbReference>
<dbReference type="AlphaFoldDB" id="A0A8J3F6Y5"/>
<dbReference type="SMART" id="SM00530">
    <property type="entry name" value="HTH_XRE"/>
    <property type="match status" value="1"/>
</dbReference>
<dbReference type="EMBL" id="BMDP01000005">
    <property type="protein sequence ID" value="GGI55654.1"/>
    <property type="molecule type" value="Genomic_DNA"/>
</dbReference>
<dbReference type="Proteomes" id="UP000627205">
    <property type="component" value="Unassembled WGS sequence"/>
</dbReference>
<dbReference type="PANTHER" id="PTHR43236">
    <property type="entry name" value="ANTITOXIN HIGA1"/>
    <property type="match status" value="1"/>
</dbReference>
<dbReference type="PROSITE" id="PS50943">
    <property type="entry name" value="HTH_CROC1"/>
    <property type="match status" value="1"/>
</dbReference>
<organism evidence="3 4">
    <name type="scientific">Oxalicibacterium solurbis</name>
    <dbReference type="NCBI Taxonomy" id="69280"/>
    <lineage>
        <taxon>Bacteria</taxon>
        <taxon>Pseudomonadati</taxon>
        <taxon>Pseudomonadota</taxon>
        <taxon>Betaproteobacteria</taxon>
        <taxon>Burkholderiales</taxon>
        <taxon>Oxalobacteraceae</taxon>
        <taxon>Oxalicibacterium</taxon>
    </lineage>
</organism>
<dbReference type="PANTHER" id="PTHR43236:SF1">
    <property type="entry name" value="BLL7220 PROTEIN"/>
    <property type="match status" value="1"/>
</dbReference>
<gene>
    <name evidence="3" type="ORF">GCM10011430_28280</name>
</gene>
<reference evidence="3" key="1">
    <citation type="journal article" date="2014" name="Int. J. Syst. Evol. Microbiol.">
        <title>Complete genome sequence of Corynebacterium casei LMG S-19264T (=DSM 44701T), isolated from a smear-ripened cheese.</title>
        <authorList>
            <consortium name="US DOE Joint Genome Institute (JGI-PGF)"/>
            <person name="Walter F."/>
            <person name="Albersmeier A."/>
            <person name="Kalinowski J."/>
            <person name="Ruckert C."/>
        </authorList>
    </citation>
    <scope>NUCLEOTIDE SEQUENCE</scope>
    <source>
        <strain evidence="3">CCM 7664</strain>
    </source>
</reference>
<evidence type="ECO:0000313" key="3">
    <source>
        <dbReference type="EMBL" id="GGI55654.1"/>
    </source>
</evidence>
<dbReference type="InterPro" id="IPR010359">
    <property type="entry name" value="IrrE_HExxH"/>
</dbReference>
<evidence type="ECO:0000313" key="4">
    <source>
        <dbReference type="Proteomes" id="UP000627205"/>
    </source>
</evidence>
<comment type="caution">
    <text evidence="3">The sequence shown here is derived from an EMBL/GenBank/DDBJ whole genome shotgun (WGS) entry which is preliminary data.</text>
</comment>
<dbReference type="SUPFAM" id="SSF47413">
    <property type="entry name" value="lambda repressor-like DNA-binding domains"/>
    <property type="match status" value="1"/>
</dbReference>
<name>A0A8J3F6Y5_9BURK</name>
<protein>
    <recommendedName>
        <fullName evidence="2">HTH cro/C1-type domain-containing protein</fullName>
    </recommendedName>
</protein>
<evidence type="ECO:0000259" key="2">
    <source>
        <dbReference type="PROSITE" id="PS50943"/>
    </source>
</evidence>
<dbReference type="CDD" id="cd00093">
    <property type="entry name" value="HTH_XRE"/>
    <property type="match status" value="1"/>
</dbReference>
<dbReference type="Gene3D" id="1.10.260.40">
    <property type="entry name" value="lambda repressor-like DNA-binding domains"/>
    <property type="match status" value="1"/>
</dbReference>
<dbReference type="InterPro" id="IPR052345">
    <property type="entry name" value="Rad_response_metalloprotease"/>
</dbReference>
<keyword evidence="4" id="KW-1185">Reference proteome</keyword>
<dbReference type="Pfam" id="PF01381">
    <property type="entry name" value="HTH_3"/>
    <property type="match status" value="1"/>
</dbReference>
<proteinExistence type="inferred from homology"/>
<feature type="domain" description="HTH cro/C1-type" evidence="2">
    <location>
        <begin position="21"/>
        <end position="71"/>
    </location>
</feature>
<dbReference type="Gene3D" id="1.10.10.2910">
    <property type="match status" value="1"/>
</dbReference>
<dbReference type="GO" id="GO:0003677">
    <property type="term" value="F:DNA binding"/>
    <property type="evidence" value="ECO:0007669"/>
    <property type="project" value="InterPro"/>
</dbReference>
<sequence>MEAQASIPNAVFRPDLLGLRRRMRDMGQAQLADACGIGQGTLSKIEQGLREPTEEIVHKLASALHCSPSFFYQAEREYGSPMSAHPMFRKKASVGQKVLDRVIAELNVRIGHIRTFLSSVDFAPELPFPQYDVDDYNGDIETIAEHVRRAWYVPRGPIKSLTEFAERAGCLVVHCDMEAARIDGVSYRIPGLPPIIFLNRNQPADRMRFSLAHELGHLILHDYPTPDMEKQADQFASALLMPKSDIGPELNGLTIEKAAYMKPLWRVSMASLIYRASTLNRIDQGKYIYLWRQMSARNFRLREPASLDFPHEVPSVMDALVTNLTHNMGYSHDELAAILHLYYDEVAHMYNLTPSAPKTGLRVVK</sequence>
<accession>A0A8J3F6Y5</accession>